<sequence length="138" mass="16053">MATEKVIVFYDGWCSFCKKSVAHLRKWDRRGRLQFLSFREEGITERYGLNVERLEQRMHTYELDKDRVREGIHSIRVIARQVPRLRAFVPLLWVASVIGLGQFVYDQIAARRTILPTGGCEDGVCQVPSLQQQKEEDG</sequence>
<dbReference type="RefSeq" id="WP_176763724.1">
    <property type="nucleotide sequence ID" value="NZ_FMYM01000001.1"/>
</dbReference>
<dbReference type="Proteomes" id="UP000242662">
    <property type="component" value="Unassembled WGS sequence"/>
</dbReference>
<dbReference type="InterPro" id="IPR007263">
    <property type="entry name" value="DCC1-like"/>
</dbReference>
<accession>A0A1G6GN11</accession>
<name>A0A1G6GN11_9BACI</name>
<dbReference type="Pfam" id="PF04134">
    <property type="entry name" value="DCC1-like"/>
    <property type="match status" value="1"/>
</dbReference>
<dbReference type="InterPro" id="IPR036249">
    <property type="entry name" value="Thioredoxin-like_sf"/>
</dbReference>
<keyword evidence="2" id="KW-1185">Reference proteome</keyword>
<organism evidence="1 2">
    <name type="scientific">Shouchella lonarensis</name>
    <dbReference type="NCBI Taxonomy" id="1464122"/>
    <lineage>
        <taxon>Bacteria</taxon>
        <taxon>Bacillati</taxon>
        <taxon>Bacillota</taxon>
        <taxon>Bacilli</taxon>
        <taxon>Bacillales</taxon>
        <taxon>Bacillaceae</taxon>
        <taxon>Shouchella</taxon>
    </lineage>
</organism>
<dbReference type="SUPFAM" id="SSF52833">
    <property type="entry name" value="Thioredoxin-like"/>
    <property type="match status" value="1"/>
</dbReference>
<dbReference type="AlphaFoldDB" id="A0A1G6GN11"/>
<dbReference type="STRING" id="1464122.SAMN05421737_101198"/>
<evidence type="ECO:0000313" key="2">
    <source>
        <dbReference type="Proteomes" id="UP000242662"/>
    </source>
</evidence>
<dbReference type="EMBL" id="FMYM01000001">
    <property type="protein sequence ID" value="SDB82586.1"/>
    <property type="molecule type" value="Genomic_DNA"/>
</dbReference>
<reference evidence="2" key="1">
    <citation type="submission" date="2016-09" db="EMBL/GenBank/DDBJ databases">
        <authorList>
            <person name="Varghese N."/>
            <person name="Submissions S."/>
        </authorList>
    </citation>
    <scope>NUCLEOTIDE SEQUENCE [LARGE SCALE GENOMIC DNA]</scope>
    <source>
        <strain evidence="2">25nlg</strain>
    </source>
</reference>
<dbReference type="GO" id="GO:0015035">
    <property type="term" value="F:protein-disulfide reductase activity"/>
    <property type="evidence" value="ECO:0007669"/>
    <property type="project" value="InterPro"/>
</dbReference>
<gene>
    <name evidence="1" type="ORF">SAMN05421737_101198</name>
</gene>
<proteinExistence type="predicted"/>
<evidence type="ECO:0000313" key="1">
    <source>
        <dbReference type="EMBL" id="SDB82586.1"/>
    </source>
</evidence>
<protein>
    <submittedName>
        <fullName evidence="1">Predicted thiol-disulfide oxidoreductase YuxK, DCC family</fullName>
    </submittedName>
</protein>